<keyword evidence="2" id="KW-1185">Reference proteome</keyword>
<evidence type="ECO:0000313" key="1">
    <source>
        <dbReference type="EMBL" id="PON62382.1"/>
    </source>
</evidence>
<protein>
    <submittedName>
        <fullName evidence="1">Uncharacterized protein</fullName>
    </submittedName>
</protein>
<evidence type="ECO:0000313" key="2">
    <source>
        <dbReference type="Proteomes" id="UP000237105"/>
    </source>
</evidence>
<sequence>MNVESFDSSMRNLEAQCKTFFAVQVQVPELNFTPEVQNVLKYMNFR</sequence>
<comment type="caution">
    <text evidence="1">The sequence shown here is derived from an EMBL/GenBank/DDBJ whole genome shotgun (WGS) entry which is preliminary data.</text>
</comment>
<dbReference type="EMBL" id="JXTB01000113">
    <property type="protein sequence ID" value="PON62382.1"/>
    <property type="molecule type" value="Genomic_DNA"/>
</dbReference>
<dbReference type="AlphaFoldDB" id="A0A2P5CMY0"/>
<reference evidence="2" key="1">
    <citation type="submission" date="2016-06" db="EMBL/GenBank/DDBJ databases">
        <title>Parallel loss of symbiosis genes in relatives of nitrogen-fixing non-legume Parasponia.</title>
        <authorList>
            <person name="Van Velzen R."/>
            <person name="Holmer R."/>
            <person name="Bu F."/>
            <person name="Rutten L."/>
            <person name="Van Zeijl A."/>
            <person name="Liu W."/>
            <person name="Santuari L."/>
            <person name="Cao Q."/>
            <person name="Sharma T."/>
            <person name="Shen D."/>
            <person name="Roswanjaya Y."/>
            <person name="Wardhani T."/>
            <person name="Kalhor M.S."/>
            <person name="Jansen J."/>
            <person name="Van den Hoogen J."/>
            <person name="Gungor B."/>
            <person name="Hartog M."/>
            <person name="Hontelez J."/>
            <person name="Verver J."/>
            <person name="Yang W.-C."/>
            <person name="Schijlen E."/>
            <person name="Repin R."/>
            <person name="Schilthuizen M."/>
            <person name="Schranz E."/>
            <person name="Heidstra R."/>
            <person name="Miyata K."/>
            <person name="Fedorova E."/>
            <person name="Kohlen W."/>
            <person name="Bisseling T."/>
            <person name="Smit S."/>
            <person name="Geurts R."/>
        </authorList>
    </citation>
    <scope>NUCLEOTIDE SEQUENCE [LARGE SCALE GENOMIC DNA]</scope>
    <source>
        <strain evidence="2">cv. WU1-14</strain>
    </source>
</reference>
<dbReference type="OrthoDB" id="10383007at2759"/>
<organism evidence="1 2">
    <name type="scientific">Parasponia andersonii</name>
    <name type="common">Sponia andersonii</name>
    <dbReference type="NCBI Taxonomy" id="3476"/>
    <lineage>
        <taxon>Eukaryota</taxon>
        <taxon>Viridiplantae</taxon>
        <taxon>Streptophyta</taxon>
        <taxon>Embryophyta</taxon>
        <taxon>Tracheophyta</taxon>
        <taxon>Spermatophyta</taxon>
        <taxon>Magnoliopsida</taxon>
        <taxon>eudicotyledons</taxon>
        <taxon>Gunneridae</taxon>
        <taxon>Pentapetalae</taxon>
        <taxon>rosids</taxon>
        <taxon>fabids</taxon>
        <taxon>Rosales</taxon>
        <taxon>Cannabaceae</taxon>
        <taxon>Parasponia</taxon>
    </lineage>
</organism>
<gene>
    <name evidence="1" type="ORF">PanWU01x14_139070</name>
</gene>
<proteinExistence type="predicted"/>
<dbReference type="Proteomes" id="UP000237105">
    <property type="component" value="Unassembled WGS sequence"/>
</dbReference>
<name>A0A2P5CMY0_PARAD</name>
<accession>A0A2P5CMY0</accession>